<dbReference type="Gene3D" id="3.50.50.60">
    <property type="entry name" value="FAD/NAD(P)-binding domain"/>
    <property type="match status" value="3"/>
</dbReference>
<dbReference type="PANTHER" id="PTHR43557">
    <property type="entry name" value="APOPTOSIS-INDUCING FACTOR 1"/>
    <property type="match status" value="1"/>
</dbReference>
<dbReference type="Pfam" id="PF07992">
    <property type="entry name" value="Pyr_redox_2"/>
    <property type="match status" value="1"/>
</dbReference>
<feature type="compositionally biased region" description="Basic and acidic residues" evidence="4">
    <location>
        <begin position="108"/>
        <end position="133"/>
    </location>
</feature>
<proteinExistence type="predicted"/>
<reference evidence="6 7" key="1">
    <citation type="submission" date="2017-07" db="EMBL/GenBank/DDBJ databases">
        <authorList>
            <person name="Talla V."/>
            <person name="Backstrom N."/>
        </authorList>
    </citation>
    <scope>NUCLEOTIDE SEQUENCE [LARGE SCALE GENOMIC DNA]</scope>
</reference>
<dbReference type="SUPFAM" id="SSF51905">
    <property type="entry name" value="FAD/NAD(P)-binding domain"/>
    <property type="match status" value="1"/>
</dbReference>
<dbReference type="InterPro" id="IPR050446">
    <property type="entry name" value="FAD-oxidoreductase/Apoptosis"/>
</dbReference>
<dbReference type="EMBL" id="FZQP02000726">
    <property type="protein sequence ID" value="VVC90148.1"/>
    <property type="molecule type" value="Genomic_DNA"/>
</dbReference>
<dbReference type="GO" id="GO:0033108">
    <property type="term" value="P:mitochondrial respiratory chain complex assembly"/>
    <property type="evidence" value="ECO:0007669"/>
    <property type="project" value="TreeGrafter"/>
</dbReference>
<evidence type="ECO:0000313" key="6">
    <source>
        <dbReference type="EMBL" id="VVC90148.1"/>
    </source>
</evidence>
<keyword evidence="3" id="KW-0560">Oxidoreductase</keyword>
<keyword evidence="1" id="KW-0285">Flavoprotein</keyword>
<dbReference type="GO" id="GO:0016174">
    <property type="term" value="F:NAD(P)H oxidase H2O2-forming activity"/>
    <property type="evidence" value="ECO:0007669"/>
    <property type="project" value="TreeGrafter"/>
</dbReference>
<dbReference type="PANTHER" id="PTHR43557:SF4">
    <property type="entry name" value="APOPTOSIS-INDUCING FACTOR 1, MITOCHONDRIAL"/>
    <property type="match status" value="1"/>
</dbReference>
<dbReference type="GO" id="GO:0005739">
    <property type="term" value="C:mitochondrion"/>
    <property type="evidence" value="ECO:0007669"/>
    <property type="project" value="TreeGrafter"/>
</dbReference>
<evidence type="ECO:0000256" key="1">
    <source>
        <dbReference type="ARBA" id="ARBA00022630"/>
    </source>
</evidence>
<accession>A0A5E4PY84</accession>
<feature type="region of interest" description="Disordered" evidence="4">
    <location>
        <begin position="107"/>
        <end position="135"/>
    </location>
</feature>
<dbReference type="InterPro" id="IPR036188">
    <property type="entry name" value="FAD/NAD-bd_sf"/>
</dbReference>
<dbReference type="AlphaFoldDB" id="A0A5E4PY84"/>
<dbReference type="GO" id="GO:0071949">
    <property type="term" value="F:FAD binding"/>
    <property type="evidence" value="ECO:0007669"/>
    <property type="project" value="TreeGrafter"/>
</dbReference>
<evidence type="ECO:0000313" key="7">
    <source>
        <dbReference type="Proteomes" id="UP000324832"/>
    </source>
</evidence>
<dbReference type="Proteomes" id="UP000324832">
    <property type="component" value="Unassembled WGS sequence"/>
</dbReference>
<feature type="domain" description="FAD/NAD(P)-binding" evidence="5">
    <location>
        <begin position="254"/>
        <end position="421"/>
    </location>
</feature>
<protein>
    <recommendedName>
        <fullName evidence="5">FAD/NAD(P)-binding domain-containing protein</fullName>
    </recommendedName>
</protein>
<gene>
    <name evidence="6" type="ORF">LSINAPIS_LOCUS3127</name>
</gene>
<evidence type="ECO:0000256" key="3">
    <source>
        <dbReference type="ARBA" id="ARBA00023002"/>
    </source>
</evidence>
<evidence type="ECO:0000259" key="5">
    <source>
        <dbReference type="Pfam" id="PF07992"/>
    </source>
</evidence>
<evidence type="ECO:0000256" key="2">
    <source>
        <dbReference type="ARBA" id="ARBA00022827"/>
    </source>
</evidence>
<keyword evidence="7" id="KW-1185">Reference proteome</keyword>
<keyword evidence="2" id="KW-0274">FAD</keyword>
<organism evidence="6 7">
    <name type="scientific">Leptidea sinapis</name>
    <dbReference type="NCBI Taxonomy" id="189913"/>
    <lineage>
        <taxon>Eukaryota</taxon>
        <taxon>Metazoa</taxon>
        <taxon>Ecdysozoa</taxon>
        <taxon>Arthropoda</taxon>
        <taxon>Hexapoda</taxon>
        <taxon>Insecta</taxon>
        <taxon>Pterygota</taxon>
        <taxon>Neoptera</taxon>
        <taxon>Endopterygota</taxon>
        <taxon>Lepidoptera</taxon>
        <taxon>Glossata</taxon>
        <taxon>Ditrysia</taxon>
        <taxon>Papilionoidea</taxon>
        <taxon>Pieridae</taxon>
        <taxon>Dismorphiinae</taxon>
        <taxon>Leptidea</taxon>
    </lineage>
</organism>
<evidence type="ECO:0000256" key="4">
    <source>
        <dbReference type="SAM" id="MobiDB-lite"/>
    </source>
</evidence>
<sequence length="496" mass="56839">MLNISLRCYDPLRSLKPAAFAVRKGIDPFRTYAKDKGQCCKEVAQAEGKRVEQWPKPQTPIHAWRCTCPQDPQPPNYDPYRIKVPDVAVPPLPPSNAKLSVFWTTNQPEHETSSEMKQNPHSEEAEDQAKEEAPQSEGLFGFLKGLFGGRKKSTRDEMSDISNEAWQNAQMNAVSDSCAVIRDLFRDSAIVHPNYWKQTPERSLTVEKKQELLPKLGYHGKNTLKYAFHEPWKPLDRIALLDQAEKEECGLTEEVFFISSEDVLPYERARLSKHMWWNADPPDLKTLNYVELGKRFTMYFAECKKFLDPVKFYRKKKGPALSIATGWCVSRIDPDDHVVWVKTLCGEKPIYYERCLLAPGSTPKNLSIFKTAPKSVRDKVCTMRTIRDLEIAYREVKKAKHVTIIGGGLLGCELAWYIGRMSKPSSFHYYDLAGDAASVYSQWKDTRLRMEHYGTSMEEGYLAGSNMTGYWTPCNVEPHFRLVLEGALEMEVRDVF</sequence>
<dbReference type="GO" id="GO:0006915">
    <property type="term" value="P:apoptotic process"/>
    <property type="evidence" value="ECO:0007669"/>
    <property type="project" value="TreeGrafter"/>
</dbReference>
<dbReference type="InterPro" id="IPR023753">
    <property type="entry name" value="FAD/NAD-binding_dom"/>
</dbReference>
<name>A0A5E4PY84_9NEOP</name>